<dbReference type="EMBL" id="CP009515">
    <property type="protein sequence ID" value="AKB75614.1"/>
    <property type="molecule type" value="Genomic_DNA"/>
</dbReference>
<dbReference type="Gene3D" id="3.40.1190.20">
    <property type="match status" value="1"/>
</dbReference>
<keyword evidence="3" id="KW-0479">Metal-binding</keyword>
<organism evidence="7 8">
    <name type="scientific">Methanosarcina lacustris Z-7289</name>
    <dbReference type="NCBI Taxonomy" id="1434111"/>
    <lineage>
        <taxon>Archaea</taxon>
        <taxon>Methanobacteriati</taxon>
        <taxon>Methanobacteriota</taxon>
        <taxon>Stenosarchaea group</taxon>
        <taxon>Methanomicrobia</taxon>
        <taxon>Methanosarcinales</taxon>
        <taxon>Methanosarcinaceae</taxon>
        <taxon>Methanosarcina</taxon>
    </lineage>
</organism>
<dbReference type="SUPFAM" id="SSF53613">
    <property type="entry name" value="Ribokinase-like"/>
    <property type="match status" value="1"/>
</dbReference>
<keyword evidence="6" id="KW-0324">Glycolysis</keyword>
<dbReference type="InterPro" id="IPR029056">
    <property type="entry name" value="Ribokinase-like"/>
</dbReference>
<keyword evidence="1" id="KW-0963">Cytoplasm</keyword>
<dbReference type="InterPro" id="IPR007666">
    <property type="entry name" value="ADP_PFK/GK"/>
</dbReference>
<keyword evidence="5" id="KW-0460">Magnesium</keyword>
<name>A0A0E3S3Q1_9EURY</name>
<reference evidence="7 8" key="1">
    <citation type="submission" date="2014-07" db="EMBL/GenBank/DDBJ databases">
        <title>Methanogenic archaea and the global carbon cycle.</title>
        <authorList>
            <person name="Henriksen J.R."/>
            <person name="Luke J."/>
            <person name="Reinhart S."/>
            <person name="Benedict M.N."/>
            <person name="Youngblut N.D."/>
            <person name="Metcalf M.E."/>
            <person name="Whitaker R.J."/>
            <person name="Metcalf W.W."/>
        </authorList>
    </citation>
    <scope>NUCLEOTIDE SEQUENCE [LARGE SCALE GENOMIC DNA]</scope>
    <source>
        <strain evidence="7 8">Z-7289</strain>
    </source>
</reference>
<dbReference type="STRING" id="1434111.MSLAZ_2353"/>
<protein>
    <submittedName>
        <fullName evidence="7">ADP-dependent glucokinase</fullName>
        <ecNumber evidence="7">2.7.1.147</ecNumber>
    </submittedName>
</protein>
<dbReference type="PROSITE" id="PS51255">
    <property type="entry name" value="ADPK"/>
    <property type="match status" value="1"/>
</dbReference>
<dbReference type="NCBIfam" id="NF010642">
    <property type="entry name" value="PRK14039.1"/>
    <property type="match status" value="1"/>
</dbReference>
<dbReference type="HOGENOM" id="CLU_046643_0_0_2"/>
<dbReference type="RefSeq" id="WP_232308556.1">
    <property type="nucleotide sequence ID" value="NZ_CP009515.1"/>
</dbReference>
<dbReference type="GO" id="GO:0043843">
    <property type="term" value="F:ADP-specific glucokinase activity"/>
    <property type="evidence" value="ECO:0007669"/>
    <property type="project" value="UniProtKB-EC"/>
</dbReference>
<keyword evidence="8" id="KW-1185">Reference proteome</keyword>
<dbReference type="Proteomes" id="UP000033072">
    <property type="component" value="Chromosome"/>
</dbReference>
<dbReference type="GeneID" id="24807179"/>
<keyword evidence="2 7" id="KW-0808">Transferase</keyword>
<evidence type="ECO:0000313" key="7">
    <source>
        <dbReference type="EMBL" id="AKB75614.1"/>
    </source>
</evidence>
<proteinExistence type="predicted"/>
<keyword evidence="4 7" id="KW-0418">Kinase</keyword>
<dbReference type="GO" id="GO:0000287">
    <property type="term" value="F:magnesium ion binding"/>
    <property type="evidence" value="ECO:0007669"/>
    <property type="project" value="InterPro"/>
</dbReference>
<sequence length="501" mass="54729">MPEKEAAFPFESTGTGQMNILCGYNVNIDSVYRISGAEISELLSAFERTEILEKIETPPGKINSESDFAAGLAYCMKNGCGAEWLVFEQSVFEFLKKRYFEKSLVRMGGNAGIMANALSELGASRVVPNVAVPSKTQLSLFSKKAVYFPDVPLQTEEKTEAVPGNNISASFSNQDPIHFVFDFSEGETFSLYGTEIRAPRENRFIATCDHLNFRLFVNPAFENYALQHSGEMDGALISGFHLLLETYPDGSTYKEILENSFAQLKAWKAGNEKLKVHLEFGHFASREIANSVFRKFVGISDSLGMNEDELAMFHNLHGIPVEGILRMEAKAAGEAACKLASQHGLGKIFIHTREFVLAVFKPGSGNSNSFGISDESGISGKWEDKESPALLKAAEKNLEAMSFGIRCAGAYAASGKLEGREFVEKEASKLQESLFGKDQVQLFLEAFGGETCGHGAFALMEGYMTCILPTLLSRSPITTVGLGDTLTAGAFLRGLELDVQT</sequence>
<evidence type="ECO:0000256" key="6">
    <source>
        <dbReference type="ARBA" id="ARBA00023152"/>
    </source>
</evidence>
<evidence type="ECO:0000256" key="5">
    <source>
        <dbReference type="ARBA" id="ARBA00022842"/>
    </source>
</evidence>
<dbReference type="PANTHER" id="PTHR21208:SF1">
    <property type="entry name" value="ADP-DEPENDENT GLUCOKINASE"/>
    <property type="match status" value="1"/>
</dbReference>
<gene>
    <name evidence="7" type="ORF">MSLAZ_2353</name>
</gene>
<evidence type="ECO:0000313" key="8">
    <source>
        <dbReference type="Proteomes" id="UP000033072"/>
    </source>
</evidence>
<evidence type="ECO:0000256" key="2">
    <source>
        <dbReference type="ARBA" id="ARBA00022679"/>
    </source>
</evidence>
<evidence type="ECO:0000256" key="1">
    <source>
        <dbReference type="ARBA" id="ARBA00022490"/>
    </source>
</evidence>
<dbReference type="EC" id="2.7.1.147" evidence="7"/>
<evidence type="ECO:0000256" key="3">
    <source>
        <dbReference type="ARBA" id="ARBA00022723"/>
    </source>
</evidence>
<dbReference type="Pfam" id="PF04587">
    <property type="entry name" value="ADP_PFK_GK"/>
    <property type="match status" value="2"/>
</dbReference>
<dbReference type="KEGG" id="mls:MSLAZ_2353"/>
<dbReference type="PIRSF" id="PIRSF015883">
    <property type="entry name" value="ADP-Pfk_glckin"/>
    <property type="match status" value="1"/>
</dbReference>
<dbReference type="PANTHER" id="PTHR21208">
    <property type="entry name" value="ADP-DEPENDENT GLUCOKINASE"/>
    <property type="match status" value="1"/>
</dbReference>
<dbReference type="AlphaFoldDB" id="A0A0E3S3Q1"/>
<dbReference type="PATRIC" id="fig|1434111.4.peg.3134"/>
<dbReference type="GO" id="GO:0006096">
    <property type="term" value="P:glycolytic process"/>
    <property type="evidence" value="ECO:0007669"/>
    <property type="project" value="UniProtKB-KW"/>
</dbReference>
<dbReference type="InterPro" id="IPR015990">
    <property type="entry name" value="ADP_PFK/GK_arc"/>
</dbReference>
<evidence type="ECO:0000256" key="4">
    <source>
        <dbReference type="ARBA" id="ARBA00022777"/>
    </source>
</evidence>
<dbReference type="Gene3D" id="3.30.1110.20">
    <property type="match status" value="1"/>
</dbReference>
<accession>A0A0E3S3Q1</accession>